<protein>
    <submittedName>
        <fullName evidence="1">Uncharacterized protein</fullName>
    </submittedName>
</protein>
<gene>
    <name evidence="1" type="ORF">Pmi06nite_56240</name>
</gene>
<evidence type="ECO:0000313" key="1">
    <source>
        <dbReference type="EMBL" id="GII32182.1"/>
    </source>
</evidence>
<accession>A0A8J3X8H7</accession>
<name>A0A8J3X8H7_9ACTN</name>
<sequence>MKAATISHVGETYTGMPKGLPIRSPGDWLAGVLMFRRLLSSISMLRAAEVRSAYEFARDPRTRTVPRVAFRPSAALPRACFRVPYSGLRSSSPWLSAPWPTVRA</sequence>
<evidence type="ECO:0000313" key="2">
    <source>
        <dbReference type="Proteomes" id="UP000650628"/>
    </source>
</evidence>
<organism evidence="1 2">
    <name type="scientific">Planotetraspora mira</name>
    <dbReference type="NCBI Taxonomy" id="58121"/>
    <lineage>
        <taxon>Bacteria</taxon>
        <taxon>Bacillati</taxon>
        <taxon>Actinomycetota</taxon>
        <taxon>Actinomycetes</taxon>
        <taxon>Streptosporangiales</taxon>
        <taxon>Streptosporangiaceae</taxon>
        <taxon>Planotetraspora</taxon>
    </lineage>
</organism>
<keyword evidence="2" id="KW-1185">Reference proteome</keyword>
<comment type="caution">
    <text evidence="1">The sequence shown here is derived from an EMBL/GenBank/DDBJ whole genome shotgun (WGS) entry which is preliminary data.</text>
</comment>
<dbReference type="EMBL" id="BOOO01000033">
    <property type="protein sequence ID" value="GII32182.1"/>
    <property type="molecule type" value="Genomic_DNA"/>
</dbReference>
<dbReference type="Proteomes" id="UP000650628">
    <property type="component" value="Unassembled WGS sequence"/>
</dbReference>
<proteinExistence type="predicted"/>
<dbReference type="AlphaFoldDB" id="A0A8J3X8H7"/>
<reference evidence="1 2" key="1">
    <citation type="submission" date="2021-01" db="EMBL/GenBank/DDBJ databases">
        <title>Whole genome shotgun sequence of Planotetraspora mira NBRC 15435.</title>
        <authorList>
            <person name="Komaki H."/>
            <person name="Tamura T."/>
        </authorList>
    </citation>
    <scope>NUCLEOTIDE SEQUENCE [LARGE SCALE GENOMIC DNA]</scope>
    <source>
        <strain evidence="1 2">NBRC 15435</strain>
    </source>
</reference>